<evidence type="ECO:0000256" key="1">
    <source>
        <dbReference type="ARBA" id="ARBA00004141"/>
    </source>
</evidence>
<keyword evidence="2" id="KW-0813">Transport</keyword>
<dbReference type="Pfam" id="PF03185">
    <property type="entry name" value="CaKB"/>
    <property type="match status" value="1"/>
</dbReference>
<feature type="transmembrane region" description="Helical" evidence="10">
    <location>
        <begin position="178"/>
        <end position="197"/>
    </location>
</feature>
<comment type="subcellular location">
    <subcellularLocation>
        <location evidence="1">Membrane</location>
        <topology evidence="1">Multi-pass membrane protein</topology>
    </subcellularLocation>
</comment>
<evidence type="ECO:0000256" key="6">
    <source>
        <dbReference type="ARBA" id="ARBA00023136"/>
    </source>
</evidence>
<keyword evidence="8" id="KW-0407">Ion channel</keyword>
<evidence type="ECO:0000256" key="3">
    <source>
        <dbReference type="ARBA" id="ARBA00022692"/>
    </source>
</evidence>
<feature type="transmembrane region" description="Helical" evidence="10">
    <location>
        <begin position="20"/>
        <end position="42"/>
    </location>
</feature>
<keyword evidence="5" id="KW-0406">Ion transport</keyword>
<reference evidence="12" key="1">
    <citation type="submission" date="2025-08" db="UniProtKB">
        <authorList>
            <consortium name="RefSeq"/>
        </authorList>
    </citation>
    <scope>IDENTIFICATION</scope>
    <source>
        <tissue evidence="12">Gonad</tissue>
    </source>
</reference>
<protein>
    <submittedName>
        <fullName evidence="12">Uncharacterized protein LOC109479952 isoform X1</fullName>
    </submittedName>
</protein>
<dbReference type="PANTHER" id="PTHR10258">
    <property type="entry name" value="CALCIUM-ACTIVATED POTASSIUM CHANNEL SUBUNIT BETA"/>
    <property type="match status" value="1"/>
</dbReference>
<dbReference type="OrthoDB" id="5962477at2759"/>
<evidence type="ECO:0000256" key="10">
    <source>
        <dbReference type="SAM" id="Phobius"/>
    </source>
</evidence>
<dbReference type="GeneID" id="109479952"/>
<name>A0A6P5A731_BRABE</name>
<keyword evidence="7" id="KW-0325">Glycoprotein</keyword>
<evidence type="ECO:0000256" key="7">
    <source>
        <dbReference type="ARBA" id="ARBA00023180"/>
    </source>
</evidence>
<keyword evidence="3 10" id="KW-0812">Transmembrane</keyword>
<dbReference type="GO" id="GO:0015459">
    <property type="term" value="F:potassium channel regulator activity"/>
    <property type="evidence" value="ECO:0007669"/>
    <property type="project" value="TreeGrafter"/>
</dbReference>
<dbReference type="AlphaFoldDB" id="A0A6P5A731"/>
<keyword evidence="6 10" id="KW-0472">Membrane</keyword>
<organism evidence="11 12">
    <name type="scientific">Branchiostoma belcheri</name>
    <name type="common">Amphioxus</name>
    <dbReference type="NCBI Taxonomy" id="7741"/>
    <lineage>
        <taxon>Eukaryota</taxon>
        <taxon>Metazoa</taxon>
        <taxon>Chordata</taxon>
        <taxon>Cephalochordata</taxon>
        <taxon>Leptocardii</taxon>
        <taxon>Amphioxiformes</taxon>
        <taxon>Branchiostomatidae</taxon>
        <taxon>Branchiostoma</taxon>
    </lineage>
</organism>
<evidence type="ECO:0000256" key="2">
    <source>
        <dbReference type="ARBA" id="ARBA00022448"/>
    </source>
</evidence>
<evidence type="ECO:0000313" key="12">
    <source>
        <dbReference type="RefSeq" id="XP_019637591.1"/>
    </source>
</evidence>
<dbReference type="GO" id="GO:0015269">
    <property type="term" value="F:calcium-activated potassium channel activity"/>
    <property type="evidence" value="ECO:0007669"/>
    <property type="project" value="InterPro"/>
</dbReference>
<evidence type="ECO:0000256" key="8">
    <source>
        <dbReference type="ARBA" id="ARBA00023303"/>
    </source>
</evidence>
<dbReference type="PANTHER" id="PTHR10258:SF8">
    <property type="entry name" value="CALCIUM-ACTIVATED POTASSIUM CHANNEL BK ALPHA SUBUNIT DOMAIN-CONTAINING PROTEIN"/>
    <property type="match status" value="1"/>
</dbReference>
<evidence type="ECO:0000256" key="9">
    <source>
        <dbReference type="SAM" id="MobiDB-lite"/>
    </source>
</evidence>
<dbReference type="GO" id="GO:0005513">
    <property type="term" value="P:detection of calcium ion"/>
    <property type="evidence" value="ECO:0007669"/>
    <property type="project" value="TreeGrafter"/>
</dbReference>
<accession>A0A6P5A731</accession>
<evidence type="ECO:0000256" key="4">
    <source>
        <dbReference type="ARBA" id="ARBA00022989"/>
    </source>
</evidence>
<evidence type="ECO:0000313" key="11">
    <source>
        <dbReference type="Proteomes" id="UP000515135"/>
    </source>
</evidence>
<keyword evidence="11" id="KW-1185">Reference proteome</keyword>
<gene>
    <name evidence="12" type="primary">LOC109479952</name>
</gene>
<dbReference type="GO" id="GO:0008076">
    <property type="term" value="C:voltage-gated potassium channel complex"/>
    <property type="evidence" value="ECO:0007669"/>
    <property type="project" value="TreeGrafter"/>
</dbReference>
<sequence>MHDDRERQAALKQAGWCCGWAVFAGVMAACCAVGLIVCGVVITKPVVETKSLEFQETTCTTNQSYLTGRSIRCGCGKDCSSTYPCLRMTVTYVVNNGTVDGVLFDTEQRLNSNGGSAEHEQCATAPCQRDAGQNYRDVLNFNDTYPPGTSYTCLYHPDRPGNVLLTRLFTWDAMFHSMLWTSIFTFLFAVLFFYCLYKCREAKNKVASIPVTIPPRAPGAQPGYFLPQPPAYSEGGQSMGMQPPPQNIYSNDTKTGYYNYN</sequence>
<dbReference type="InterPro" id="IPR003930">
    <property type="entry name" value="K_chnl_Ca-activ_BK_bsu"/>
</dbReference>
<proteinExistence type="predicted"/>
<dbReference type="PROSITE" id="PS51257">
    <property type="entry name" value="PROKAR_LIPOPROTEIN"/>
    <property type="match status" value="1"/>
</dbReference>
<keyword evidence="4 10" id="KW-1133">Transmembrane helix</keyword>
<dbReference type="RefSeq" id="XP_019637591.1">
    <property type="nucleotide sequence ID" value="XM_019782032.1"/>
</dbReference>
<evidence type="ECO:0000256" key="5">
    <source>
        <dbReference type="ARBA" id="ARBA00023065"/>
    </source>
</evidence>
<feature type="region of interest" description="Disordered" evidence="9">
    <location>
        <begin position="236"/>
        <end position="255"/>
    </location>
</feature>
<dbReference type="KEGG" id="bbel:109479952"/>
<dbReference type="Proteomes" id="UP000515135">
    <property type="component" value="Unplaced"/>
</dbReference>